<dbReference type="InterPro" id="IPR011042">
    <property type="entry name" value="6-blade_b-propeller_TolB-like"/>
</dbReference>
<evidence type="ECO:0000313" key="4">
    <source>
        <dbReference type="Proteomes" id="UP001345827"/>
    </source>
</evidence>
<comment type="caution">
    <text evidence="3">The sequence shown here is derived from an EMBL/GenBank/DDBJ whole genome shotgun (WGS) entry which is preliminary data.</text>
</comment>
<dbReference type="InterPro" id="IPR013658">
    <property type="entry name" value="SGL"/>
</dbReference>
<gene>
    <name evidence="3" type="ORF">LTR25_008212</name>
</gene>
<dbReference type="SUPFAM" id="SSF63829">
    <property type="entry name" value="Calcium-dependent phosphotriesterase"/>
    <property type="match status" value="1"/>
</dbReference>
<protein>
    <recommendedName>
        <fullName evidence="2">SMP-30/Gluconolactonase/LRE-like region domain-containing protein</fullName>
    </recommendedName>
</protein>
<name>A0AAV9PY49_9PEZI</name>
<dbReference type="Proteomes" id="UP001345827">
    <property type="component" value="Unassembled WGS sequence"/>
</dbReference>
<evidence type="ECO:0000313" key="3">
    <source>
        <dbReference type="EMBL" id="KAK5531882.1"/>
    </source>
</evidence>
<accession>A0AAV9PY49</accession>
<dbReference type="Pfam" id="PF08450">
    <property type="entry name" value="SGL"/>
    <property type="match status" value="2"/>
</dbReference>
<feature type="signal peptide" evidence="1">
    <location>
        <begin position="1"/>
        <end position="20"/>
    </location>
</feature>
<proteinExistence type="predicted"/>
<feature type="chain" id="PRO_5043765522" description="SMP-30/Gluconolactonase/LRE-like region domain-containing protein" evidence="1">
    <location>
        <begin position="21"/>
        <end position="439"/>
    </location>
</feature>
<dbReference type="PANTHER" id="PTHR47064">
    <property type="entry name" value="PUTATIVE (AFU_ORTHOLOGUE AFUA_1G08990)-RELATED"/>
    <property type="match status" value="1"/>
</dbReference>
<feature type="domain" description="SMP-30/Gluconolactonase/LRE-like region" evidence="2">
    <location>
        <begin position="334"/>
        <end position="420"/>
    </location>
</feature>
<keyword evidence="1" id="KW-0732">Signal</keyword>
<feature type="domain" description="SMP-30/Gluconolactonase/LRE-like region" evidence="2">
    <location>
        <begin position="240"/>
        <end position="315"/>
    </location>
</feature>
<sequence length="439" mass="48474">MKTVPIYLTALLGAPTIAQVQPIGVTQPIVEACGGFSSSVVCVNKYVREHNGFPCYLRNIDIDQAAVLPYHFNRSITSLQADYDFRNTTVTNAPTFDLLKQANFVVFDRQRGLEYLGNSPRWDFMFPIGDSVHEAPVYVPKLNLLYMSQLPPVNASPDGYLSQLVVNLNITPPTLSEYLPDPPIFAPNGGVYHNGLIYWASSGGFDNINGTEQRISIHTVDPITNKSRVLLNNYFGYYFNNMDDVTVYPPTGDLFFTDPDYPWFNGRVDTAPQLPTATYRFNPATGAVFLVDDTIEQPNGIAFSPDGKTLYITETGALTGSIDPAVGPGTKHYNTTGRRSIYAFDVANNGTRISNKRAFYLAQDYIPDGLKVSREALVLTASGHGLDVIDETGQLLIRVQVNHTVSNFAFTGPELNTVWLMGNKGISRVQWNITGQVSK</sequence>
<organism evidence="3 4">
    <name type="scientific">Vermiconidia calcicola</name>
    <dbReference type="NCBI Taxonomy" id="1690605"/>
    <lineage>
        <taxon>Eukaryota</taxon>
        <taxon>Fungi</taxon>
        <taxon>Dikarya</taxon>
        <taxon>Ascomycota</taxon>
        <taxon>Pezizomycotina</taxon>
        <taxon>Dothideomycetes</taxon>
        <taxon>Dothideomycetidae</taxon>
        <taxon>Mycosphaerellales</taxon>
        <taxon>Extremaceae</taxon>
        <taxon>Vermiconidia</taxon>
    </lineage>
</organism>
<dbReference type="EMBL" id="JAXLQG010000016">
    <property type="protein sequence ID" value="KAK5531882.1"/>
    <property type="molecule type" value="Genomic_DNA"/>
</dbReference>
<dbReference type="Gene3D" id="2.120.10.30">
    <property type="entry name" value="TolB, C-terminal domain"/>
    <property type="match status" value="1"/>
</dbReference>
<reference evidence="3 4" key="1">
    <citation type="submission" date="2023-06" db="EMBL/GenBank/DDBJ databases">
        <title>Black Yeasts Isolated from many extreme environments.</title>
        <authorList>
            <person name="Coleine C."/>
            <person name="Stajich J.E."/>
            <person name="Selbmann L."/>
        </authorList>
    </citation>
    <scope>NUCLEOTIDE SEQUENCE [LARGE SCALE GENOMIC DNA]</scope>
    <source>
        <strain evidence="3 4">CCFEE 5887</strain>
    </source>
</reference>
<keyword evidence="4" id="KW-1185">Reference proteome</keyword>
<dbReference type="AlphaFoldDB" id="A0AAV9PY49"/>
<evidence type="ECO:0000256" key="1">
    <source>
        <dbReference type="SAM" id="SignalP"/>
    </source>
</evidence>
<dbReference type="PANTHER" id="PTHR47064:SF2">
    <property type="entry name" value="SMP-30_GLUCONOLACTONASE_LRE-LIKE REGION DOMAIN-CONTAINING PROTEIN-RELATED"/>
    <property type="match status" value="1"/>
</dbReference>
<dbReference type="InterPro" id="IPR052988">
    <property type="entry name" value="Oryzine_lactonohydrolase"/>
</dbReference>
<evidence type="ECO:0000259" key="2">
    <source>
        <dbReference type="Pfam" id="PF08450"/>
    </source>
</evidence>